<dbReference type="PROSITE" id="PS51186">
    <property type="entry name" value="GNAT"/>
    <property type="match status" value="1"/>
</dbReference>
<feature type="domain" description="N-acetyltransferase" evidence="1">
    <location>
        <begin position="3"/>
        <end position="155"/>
    </location>
</feature>
<gene>
    <name evidence="2" type="ORF">EDD54_0212</name>
</gene>
<dbReference type="InterPro" id="IPR000182">
    <property type="entry name" value="GNAT_dom"/>
</dbReference>
<dbReference type="GO" id="GO:0016747">
    <property type="term" value="F:acyltransferase activity, transferring groups other than amino-acyl groups"/>
    <property type="evidence" value="ECO:0007669"/>
    <property type="project" value="InterPro"/>
</dbReference>
<dbReference type="Proteomes" id="UP000294547">
    <property type="component" value="Unassembled WGS sequence"/>
</dbReference>
<dbReference type="PANTHER" id="PTHR41700">
    <property type="entry name" value="GCN5-RELATED N-ACETYLTRANSFERASE"/>
    <property type="match status" value="1"/>
</dbReference>
<evidence type="ECO:0000313" key="3">
    <source>
        <dbReference type="Proteomes" id="UP000294547"/>
    </source>
</evidence>
<reference evidence="2 3" key="1">
    <citation type="submission" date="2019-03" db="EMBL/GenBank/DDBJ databases">
        <title>Genomic Encyclopedia of Type Strains, Phase IV (KMG-IV): sequencing the most valuable type-strain genomes for metagenomic binning, comparative biology and taxonomic classification.</title>
        <authorList>
            <person name="Goeker M."/>
        </authorList>
    </citation>
    <scope>NUCLEOTIDE SEQUENCE [LARGE SCALE GENOMIC DNA]</scope>
    <source>
        <strain evidence="2 3">DSM 102969</strain>
    </source>
</reference>
<dbReference type="Pfam" id="PF00583">
    <property type="entry name" value="Acetyltransf_1"/>
    <property type="match status" value="1"/>
</dbReference>
<comment type="caution">
    <text evidence="2">The sequence shown here is derived from an EMBL/GenBank/DDBJ whole genome shotgun (WGS) entry which is preliminary data.</text>
</comment>
<keyword evidence="3" id="KW-1185">Reference proteome</keyword>
<dbReference type="RefSeq" id="WP_208112135.1">
    <property type="nucleotide sequence ID" value="NZ_BSPM01000008.1"/>
</dbReference>
<dbReference type="EMBL" id="SNXY01000006">
    <property type="protein sequence ID" value="TDP86342.1"/>
    <property type="molecule type" value="Genomic_DNA"/>
</dbReference>
<dbReference type="AlphaFoldDB" id="A0A4R6RIX0"/>
<name>A0A4R6RIX0_9HYPH</name>
<dbReference type="PANTHER" id="PTHR41700:SF1">
    <property type="entry name" value="N-ACETYLTRANSFERASE DOMAIN-CONTAINING PROTEIN"/>
    <property type="match status" value="1"/>
</dbReference>
<protein>
    <submittedName>
        <fullName evidence="2">Putative GNAT superfamily acetyltransferase</fullName>
    </submittedName>
</protein>
<dbReference type="Gene3D" id="3.40.630.30">
    <property type="match status" value="1"/>
</dbReference>
<proteinExistence type="predicted"/>
<dbReference type="SUPFAM" id="SSF55729">
    <property type="entry name" value="Acyl-CoA N-acyltransferases (Nat)"/>
    <property type="match status" value="1"/>
</dbReference>
<dbReference type="InterPro" id="IPR038764">
    <property type="entry name" value="GNAT_N_AcTrfase_prd"/>
</dbReference>
<accession>A0A4R6RIX0</accession>
<evidence type="ECO:0000259" key="1">
    <source>
        <dbReference type="PROSITE" id="PS51186"/>
    </source>
</evidence>
<organism evidence="2 3">
    <name type="scientific">Oharaeibacter diazotrophicus</name>
    <dbReference type="NCBI Taxonomy" id="1920512"/>
    <lineage>
        <taxon>Bacteria</taxon>
        <taxon>Pseudomonadati</taxon>
        <taxon>Pseudomonadota</taxon>
        <taxon>Alphaproteobacteria</taxon>
        <taxon>Hyphomicrobiales</taxon>
        <taxon>Pleomorphomonadaceae</taxon>
        <taxon>Oharaeibacter</taxon>
    </lineage>
</organism>
<dbReference type="CDD" id="cd04301">
    <property type="entry name" value="NAT_SF"/>
    <property type="match status" value="1"/>
</dbReference>
<keyword evidence="2" id="KW-0808">Transferase</keyword>
<sequence>MSLVIRDLDGMAEFRAAEALQRAVWGEDDAADPADLMMVIQHEGGLVAGAFEDGRMLGYVFGFPTATVGLQHSHRLAVLAEARGRGLGARLKWYQADWCFARGVTHVRWTFDPLRLANAALNVERLGAEVATYLPDYYGAMAGINAGTPSDRLLADWRLGGPGVARARTGLPPLDETARAAALRIRIPADFGTLLVADPARAAVERATVGAALRAAIADGLVIRGFDAARREYLLVAG</sequence>
<evidence type="ECO:0000313" key="2">
    <source>
        <dbReference type="EMBL" id="TDP86342.1"/>
    </source>
</evidence>
<dbReference type="InterPro" id="IPR016181">
    <property type="entry name" value="Acyl_CoA_acyltransferase"/>
</dbReference>